<comment type="caution">
    <text evidence="5">The sequence shown here is derived from an EMBL/GenBank/DDBJ whole genome shotgun (WGS) entry which is preliminary data.</text>
</comment>
<reference evidence="5 6" key="1">
    <citation type="submission" date="2023-07" db="EMBL/GenBank/DDBJ databases">
        <title>Functional and genomic diversity of the sorghum phyllosphere microbiome.</title>
        <authorList>
            <person name="Shade A."/>
        </authorList>
    </citation>
    <scope>NUCLEOTIDE SEQUENCE [LARGE SCALE GENOMIC DNA]</scope>
    <source>
        <strain evidence="5 6">SORGH_AS_0892</strain>
    </source>
</reference>
<dbReference type="SUPFAM" id="SSF75005">
    <property type="entry name" value="Arabinanase/levansucrase/invertase"/>
    <property type="match status" value="1"/>
</dbReference>
<keyword evidence="6" id="KW-1185">Reference proteome</keyword>
<comment type="similarity">
    <text evidence="1">Belongs to the glycosyl hydrolase 43 family.</text>
</comment>
<name>A0ABU0U689_9SPHI</name>
<evidence type="ECO:0000256" key="3">
    <source>
        <dbReference type="ARBA" id="ARBA00023295"/>
    </source>
</evidence>
<dbReference type="Pfam" id="PF04616">
    <property type="entry name" value="Glyco_hydro_43"/>
    <property type="match status" value="1"/>
</dbReference>
<gene>
    <name evidence="5" type="ORF">QE382_001727</name>
</gene>
<dbReference type="PANTHER" id="PTHR42812">
    <property type="entry name" value="BETA-XYLOSIDASE"/>
    <property type="match status" value="1"/>
</dbReference>
<feature type="signal peptide" evidence="4">
    <location>
        <begin position="1"/>
        <end position="24"/>
    </location>
</feature>
<accession>A0ABU0U689</accession>
<feature type="chain" id="PRO_5045919959" evidence="4">
    <location>
        <begin position="25"/>
        <end position="160"/>
    </location>
</feature>
<proteinExistence type="inferred from homology"/>
<evidence type="ECO:0000256" key="1">
    <source>
        <dbReference type="ARBA" id="ARBA00009865"/>
    </source>
</evidence>
<sequence length="160" mass="18469">MRMSYFYFTVLAILCWSLGNKTFAQSLQPWQQPNVLNPLLPGYFADPTIKKIGDTYYIFATTDGNGWGAGPSQVWTSQDLRNWKIQPMNWPNTHWYWAPDMTQGYDGRYYLYYSQPVEIFGAVGDSPTGPWKPLVTDGKSMIPNLYDSRRDYPRRANLSG</sequence>
<evidence type="ECO:0000256" key="2">
    <source>
        <dbReference type="ARBA" id="ARBA00022801"/>
    </source>
</evidence>
<evidence type="ECO:0000313" key="6">
    <source>
        <dbReference type="Proteomes" id="UP001244640"/>
    </source>
</evidence>
<keyword evidence="2" id="KW-0378">Hydrolase</keyword>
<keyword evidence="3" id="KW-0326">Glycosidase</keyword>
<dbReference type="Gene3D" id="2.115.10.20">
    <property type="entry name" value="Glycosyl hydrolase domain, family 43"/>
    <property type="match status" value="1"/>
</dbReference>
<evidence type="ECO:0000256" key="4">
    <source>
        <dbReference type="SAM" id="SignalP"/>
    </source>
</evidence>
<evidence type="ECO:0000313" key="5">
    <source>
        <dbReference type="EMBL" id="MDQ1149743.1"/>
    </source>
</evidence>
<dbReference type="RefSeq" id="WP_307185526.1">
    <property type="nucleotide sequence ID" value="NZ_JAUTBA010000001.1"/>
</dbReference>
<dbReference type="InterPro" id="IPR023296">
    <property type="entry name" value="Glyco_hydro_beta-prop_sf"/>
</dbReference>
<protein>
    <submittedName>
        <fullName evidence="5">Beta-xylosidase</fullName>
    </submittedName>
</protein>
<dbReference type="Proteomes" id="UP001244640">
    <property type="component" value="Unassembled WGS sequence"/>
</dbReference>
<organism evidence="5 6">
    <name type="scientific">Sphingobacterium zeae</name>
    <dbReference type="NCBI Taxonomy" id="1776859"/>
    <lineage>
        <taxon>Bacteria</taxon>
        <taxon>Pseudomonadati</taxon>
        <taxon>Bacteroidota</taxon>
        <taxon>Sphingobacteriia</taxon>
        <taxon>Sphingobacteriales</taxon>
        <taxon>Sphingobacteriaceae</taxon>
        <taxon>Sphingobacterium</taxon>
    </lineage>
</organism>
<dbReference type="PANTHER" id="PTHR42812:SF12">
    <property type="entry name" value="BETA-XYLOSIDASE-RELATED"/>
    <property type="match status" value="1"/>
</dbReference>
<keyword evidence="4" id="KW-0732">Signal</keyword>
<dbReference type="EMBL" id="JAUTBA010000001">
    <property type="protein sequence ID" value="MDQ1149743.1"/>
    <property type="molecule type" value="Genomic_DNA"/>
</dbReference>
<dbReference type="InterPro" id="IPR051795">
    <property type="entry name" value="Glycosyl_Hydrlase_43"/>
</dbReference>
<dbReference type="InterPro" id="IPR006710">
    <property type="entry name" value="Glyco_hydro_43"/>
</dbReference>